<dbReference type="GO" id="GO:0008835">
    <property type="term" value="F:diaminohydroxyphosphoribosylaminopyrimidine deaminase activity"/>
    <property type="evidence" value="ECO:0007669"/>
    <property type="project" value="TreeGrafter"/>
</dbReference>
<accession>A0A286DHY4</accession>
<evidence type="ECO:0000256" key="1">
    <source>
        <dbReference type="SAM" id="MobiDB-lite"/>
    </source>
</evidence>
<dbReference type="PANTHER" id="PTHR11079:SF162">
    <property type="entry name" value="RIBOFLAVIN BIOSYNTHESIS PROTEIN PYRD, CHLOROPLASTIC"/>
    <property type="match status" value="1"/>
</dbReference>
<dbReference type="Pfam" id="PF00383">
    <property type="entry name" value="dCMP_cyt_deam_1"/>
    <property type="match status" value="1"/>
</dbReference>
<reference evidence="3 4" key="1">
    <citation type="submission" date="2017-09" db="EMBL/GenBank/DDBJ databases">
        <authorList>
            <person name="Ehlers B."/>
            <person name="Leendertz F.H."/>
        </authorList>
    </citation>
    <scope>NUCLEOTIDE SEQUENCE [LARGE SCALE GENOMIC DNA]</scope>
    <source>
        <strain evidence="3 4">CGMCC 4.7095</strain>
    </source>
</reference>
<dbReference type="OrthoDB" id="9800865at2"/>
<sequence>MNTHYPTEGPPPPEERRRRLRETLELARRSPPSPTAFAVGAVIVAADGTRMATGYSRETHPTDHAEEAALAKLAADDPRLVGAVLYSSLEPCGQRASRPTTCAELIIAAGIPTVVYAWREPPLFVTAAGDHRLRAAGVTVLEEPALAAEAREINRALFRKPEPEPESEAEPEPKPEFETEPEPEPEPEPDAASGPAPAPPARPDAQDHP</sequence>
<dbReference type="Proteomes" id="UP000219072">
    <property type="component" value="Unassembled WGS sequence"/>
</dbReference>
<evidence type="ECO:0000313" key="3">
    <source>
        <dbReference type="EMBL" id="SOD58251.1"/>
    </source>
</evidence>
<evidence type="ECO:0000259" key="2">
    <source>
        <dbReference type="PROSITE" id="PS51747"/>
    </source>
</evidence>
<organism evidence="3 4">
    <name type="scientific">Streptomyces zhaozhouensis</name>
    <dbReference type="NCBI Taxonomy" id="1300267"/>
    <lineage>
        <taxon>Bacteria</taxon>
        <taxon>Bacillati</taxon>
        <taxon>Actinomycetota</taxon>
        <taxon>Actinomycetes</taxon>
        <taxon>Kitasatosporales</taxon>
        <taxon>Streptomycetaceae</taxon>
        <taxon>Streptomyces</taxon>
    </lineage>
</organism>
<protein>
    <submittedName>
        <fullName evidence="3">Diaminohydroxyphosphoribosylaminopyrimidine deaminase</fullName>
    </submittedName>
</protein>
<proteinExistence type="predicted"/>
<keyword evidence="4" id="KW-1185">Reference proteome</keyword>
<evidence type="ECO:0000313" key="4">
    <source>
        <dbReference type="Proteomes" id="UP000219072"/>
    </source>
</evidence>
<dbReference type="InterPro" id="IPR002125">
    <property type="entry name" value="CMP_dCMP_dom"/>
</dbReference>
<dbReference type="RefSeq" id="WP_097228851.1">
    <property type="nucleotide sequence ID" value="NZ_OCNE01000001.1"/>
</dbReference>
<dbReference type="EMBL" id="OCNE01000001">
    <property type="protein sequence ID" value="SOD58251.1"/>
    <property type="molecule type" value="Genomic_DNA"/>
</dbReference>
<dbReference type="InterPro" id="IPR016193">
    <property type="entry name" value="Cytidine_deaminase-like"/>
</dbReference>
<dbReference type="PANTHER" id="PTHR11079">
    <property type="entry name" value="CYTOSINE DEAMINASE FAMILY MEMBER"/>
    <property type="match status" value="1"/>
</dbReference>
<name>A0A286DHY4_9ACTN</name>
<dbReference type="SUPFAM" id="SSF53927">
    <property type="entry name" value="Cytidine deaminase-like"/>
    <property type="match status" value="1"/>
</dbReference>
<feature type="region of interest" description="Disordered" evidence="1">
    <location>
        <begin position="157"/>
        <end position="209"/>
    </location>
</feature>
<feature type="domain" description="CMP/dCMP-type deaminase" evidence="2">
    <location>
        <begin position="14"/>
        <end position="131"/>
    </location>
</feature>
<gene>
    <name evidence="3" type="ORF">SAMN06297387_10156</name>
</gene>
<dbReference type="PROSITE" id="PS51747">
    <property type="entry name" value="CYT_DCMP_DEAMINASES_2"/>
    <property type="match status" value="1"/>
</dbReference>
<dbReference type="AlphaFoldDB" id="A0A286DHY4"/>
<dbReference type="Gene3D" id="3.40.140.10">
    <property type="entry name" value="Cytidine Deaminase, domain 2"/>
    <property type="match status" value="1"/>
</dbReference>
<feature type="compositionally biased region" description="Acidic residues" evidence="1">
    <location>
        <begin position="178"/>
        <end position="189"/>
    </location>
</feature>